<dbReference type="Gene3D" id="3.40.1010.10">
    <property type="entry name" value="Cobalt-precorrin-4 Transmethylase, Domain 1"/>
    <property type="match status" value="1"/>
</dbReference>
<accession>A0ABR7DEK3</accession>
<keyword evidence="10" id="KW-1185">Reference proteome</keyword>
<dbReference type="SUPFAM" id="SSF53790">
    <property type="entry name" value="Tetrapyrrole methylase"/>
    <property type="match status" value="1"/>
</dbReference>
<keyword evidence="5" id="KW-0627">Porphyrin biosynthesis</keyword>
<dbReference type="NCBIfam" id="NF004790">
    <property type="entry name" value="PRK06136.1"/>
    <property type="match status" value="1"/>
</dbReference>
<dbReference type="EMBL" id="JACOOO010000016">
    <property type="protein sequence ID" value="MBC5629253.1"/>
    <property type="molecule type" value="Genomic_DNA"/>
</dbReference>
<dbReference type="Pfam" id="PF00590">
    <property type="entry name" value="TP_methylase"/>
    <property type="match status" value="1"/>
</dbReference>
<dbReference type="EC" id="2.1.1.107" evidence="1"/>
<dbReference type="PROSITE" id="PS00840">
    <property type="entry name" value="SUMT_2"/>
    <property type="match status" value="1"/>
</dbReference>
<dbReference type="InterPro" id="IPR035996">
    <property type="entry name" value="4pyrrol_Methylase_sf"/>
</dbReference>
<organism evidence="9 10">
    <name type="scientific">Clostridium hominis</name>
    <dbReference type="NCBI Taxonomy" id="2763036"/>
    <lineage>
        <taxon>Bacteria</taxon>
        <taxon>Bacillati</taxon>
        <taxon>Bacillota</taxon>
        <taxon>Clostridia</taxon>
        <taxon>Eubacteriales</taxon>
        <taxon>Clostridiaceae</taxon>
        <taxon>Clostridium</taxon>
    </lineage>
</organism>
<dbReference type="InterPro" id="IPR036108">
    <property type="entry name" value="4pyrrol_syn_uPrphyn_synt_sf"/>
</dbReference>
<dbReference type="PANTHER" id="PTHR45790">
    <property type="entry name" value="SIROHEME SYNTHASE-RELATED"/>
    <property type="match status" value="1"/>
</dbReference>
<dbReference type="RefSeq" id="WP_186860037.1">
    <property type="nucleotide sequence ID" value="NZ_JACOOO010000016.1"/>
</dbReference>
<dbReference type="PANTHER" id="PTHR45790:SF3">
    <property type="entry name" value="S-ADENOSYL-L-METHIONINE-DEPENDENT UROPORPHYRINOGEN III METHYLTRANSFERASE, CHLOROPLASTIC"/>
    <property type="match status" value="1"/>
</dbReference>
<dbReference type="Gene3D" id="3.40.50.10090">
    <property type="match status" value="2"/>
</dbReference>
<dbReference type="InterPro" id="IPR003043">
    <property type="entry name" value="Uropor_MeTrfase_CS"/>
</dbReference>
<dbReference type="InterPro" id="IPR006366">
    <property type="entry name" value="CobA/CysG_C"/>
</dbReference>
<reference evidence="9 10" key="1">
    <citation type="submission" date="2020-08" db="EMBL/GenBank/DDBJ databases">
        <title>Genome public.</title>
        <authorList>
            <person name="Liu C."/>
            <person name="Sun Q."/>
        </authorList>
    </citation>
    <scope>NUCLEOTIDE SEQUENCE [LARGE SCALE GENOMIC DNA]</scope>
    <source>
        <strain evidence="9 10">NSJ-6</strain>
    </source>
</reference>
<evidence type="ECO:0000256" key="1">
    <source>
        <dbReference type="ARBA" id="ARBA00012162"/>
    </source>
</evidence>
<comment type="similarity">
    <text evidence="6">Belongs to the precorrin methyltransferase family.</text>
</comment>
<evidence type="ECO:0000259" key="7">
    <source>
        <dbReference type="Pfam" id="PF00590"/>
    </source>
</evidence>
<comment type="caution">
    <text evidence="9">The sequence shown here is derived from an EMBL/GenBank/DDBJ whole genome shotgun (WGS) entry which is preliminary data.</text>
</comment>
<proteinExistence type="inferred from homology"/>
<evidence type="ECO:0000313" key="9">
    <source>
        <dbReference type="EMBL" id="MBC5629253.1"/>
    </source>
</evidence>
<evidence type="ECO:0000256" key="4">
    <source>
        <dbReference type="ARBA" id="ARBA00022691"/>
    </source>
</evidence>
<protein>
    <recommendedName>
        <fullName evidence="1">uroporphyrinogen-III C-methyltransferase</fullName>
        <ecNumber evidence="1">2.1.1.107</ecNumber>
    </recommendedName>
</protein>
<dbReference type="InterPro" id="IPR014777">
    <property type="entry name" value="4pyrrole_Mease_sub1"/>
</dbReference>
<feature type="domain" description="Tetrapyrrole biosynthesis uroporphyrinogen III synthase" evidence="8">
    <location>
        <begin position="268"/>
        <end position="487"/>
    </location>
</feature>
<dbReference type="InterPro" id="IPR050161">
    <property type="entry name" value="Siro_Cobalamin_biosynth"/>
</dbReference>
<dbReference type="InterPro" id="IPR014776">
    <property type="entry name" value="4pyrrole_Mease_sub2"/>
</dbReference>
<gene>
    <name evidence="9" type="primary">cobA</name>
    <name evidence="9" type="ORF">H8S20_10135</name>
</gene>
<name>A0ABR7DEK3_9CLOT</name>
<evidence type="ECO:0000256" key="3">
    <source>
        <dbReference type="ARBA" id="ARBA00022679"/>
    </source>
</evidence>
<dbReference type="SUPFAM" id="SSF69618">
    <property type="entry name" value="HemD-like"/>
    <property type="match status" value="1"/>
</dbReference>
<keyword evidence="2 6" id="KW-0489">Methyltransferase</keyword>
<dbReference type="Gene3D" id="3.30.950.10">
    <property type="entry name" value="Methyltransferase, Cobalt-precorrin-4 Transmethylase, Domain 2"/>
    <property type="match status" value="1"/>
</dbReference>
<evidence type="ECO:0000259" key="8">
    <source>
        <dbReference type="Pfam" id="PF02602"/>
    </source>
</evidence>
<evidence type="ECO:0000256" key="5">
    <source>
        <dbReference type="ARBA" id="ARBA00023244"/>
    </source>
</evidence>
<feature type="domain" description="Tetrapyrrole methylase" evidence="7">
    <location>
        <begin position="5"/>
        <end position="217"/>
    </location>
</feature>
<dbReference type="InterPro" id="IPR003754">
    <property type="entry name" value="4pyrrol_synth_uPrphyn_synth"/>
</dbReference>
<dbReference type="NCBIfam" id="TIGR01469">
    <property type="entry name" value="cobA_cysG_Cterm"/>
    <property type="match status" value="1"/>
</dbReference>
<keyword evidence="4" id="KW-0949">S-adenosyl-L-methionine</keyword>
<dbReference type="InterPro" id="IPR000878">
    <property type="entry name" value="4pyrrol_Mease"/>
</dbReference>
<dbReference type="Proteomes" id="UP000596929">
    <property type="component" value="Unassembled WGS sequence"/>
</dbReference>
<dbReference type="Pfam" id="PF02602">
    <property type="entry name" value="HEM4"/>
    <property type="match status" value="1"/>
</dbReference>
<keyword evidence="3 6" id="KW-0808">Transferase</keyword>
<evidence type="ECO:0000313" key="10">
    <source>
        <dbReference type="Proteomes" id="UP000596929"/>
    </source>
</evidence>
<evidence type="ECO:0000256" key="6">
    <source>
        <dbReference type="RuleBase" id="RU003960"/>
    </source>
</evidence>
<dbReference type="GO" id="GO:0004851">
    <property type="term" value="F:uroporphyrin-III C-methyltransferase activity"/>
    <property type="evidence" value="ECO:0007669"/>
    <property type="project" value="UniProtKB-EC"/>
</dbReference>
<dbReference type="CDD" id="cd11642">
    <property type="entry name" value="SUMT"/>
    <property type="match status" value="1"/>
</dbReference>
<sequence>MKQGKVWLVGAGPSDEGLFTLKGKYVLEKADVVVYDQLVGDGIMNMIPSYATCIDVGKHAGNHKVVQEKINQILLDEALKGKRVVRLKGGDPFLFGRGGEELELLCEHNIPFEIVPGITSAISVPAYAGIPVTHRDFTSSLHIITGHKKKGCNDPIDYKSLVALGDVTLVFLMSVGALPEISKGLIEAGMDKNMPAAILEKGTRYNQRKVVATIETLPEEARKNNIGTPGIIIVGKVCSLSEQFSWAEKRPLGGSRIIITRPRRKSSKLKEMLYDLGAEVVELPSIKTVAINNNDILDEAINNIKKYNWIAFTSEASVEIFFDSLLKKRVDIRNLVDIKFAVVGPATKKAVEKRGLFTDYIPEEYYGESMAKGLAKHISIDDKIMVCVPREVDSELCNNLKEYKNQMDIVPLYDIEYEKNNELNINDSDYVVFTSASSVRGFVNTMEYLDYSSVNAICIGNMTAKEASNYGMKISISKEATVESLVECVIEESKRGIN</sequence>
<evidence type="ECO:0000256" key="2">
    <source>
        <dbReference type="ARBA" id="ARBA00022603"/>
    </source>
</evidence>
<dbReference type="CDD" id="cd06578">
    <property type="entry name" value="HemD"/>
    <property type="match status" value="1"/>
</dbReference>
<dbReference type="GO" id="GO:0032259">
    <property type="term" value="P:methylation"/>
    <property type="evidence" value="ECO:0007669"/>
    <property type="project" value="UniProtKB-KW"/>
</dbReference>